<dbReference type="InterPro" id="IPR003018">
    <property type="entry name" value="GAF"/>
</dbReference>
<dbReference type="SUPFAM" id="SSF55781">
    <property type="entry name" value="GAF domain-like"/>
    <property type="match status" value="1"/>
</dbReference>
<dbReference type="InterPro" id="IPR051448">
    <property type="entry name" value="CdaR-like_regulators"/>
</dbReference>
<dbReference type="Pfam" id="PF17853">
    <property type="entry name" value="GGDEF_2"/>
    <property type="match status" value="1"/>
</dbReference>
<keyword evidence="4" id="KW-1185">Reference proteome</keyword>
<dbReference type="PANTHER" id="PTHR33744:SF1">
    <property type="entry name" value="DNA-BINDING TRANSCRIPTIONAL ACTIVATOR ADER"/>
    <property type="match status" value="1"/>
</dbReference>
<name>A0A1H1SEE9_9ACTN</name>
<dbReference type="SMART" id="SM00065">
    <property type="entry name" value="GAF"/>
    <property type="match status" value="1"/>
</dbReference>
<dbReference type="AlphaFoldDB" id="A0A1H1SEE9"/>
<evidence type="ECO:0000313" key="4">
    <source>
        <dbReference type="Proteomes" id="UP000198859"/>
    </source>
</evidence>
<gene>
    <name evidence="3" type="ORF">SAMN04488570_1934</name>
</gene>
<proteinExistence type="inferred from homology"/>
<feature type="domain" description="GAF" evidence="2">
    <location>
        <begin position="86"/>
        <end position="237"/>
    </location>
</feature>
<protein>
    <submittedName>
        <fullName evidence="3">PucR C-terminal helix-turn-helix domain-containing protein</fullName>
    </submittedName>
</protein>
<reference evidence="4" key="1">
    <citation type="submission" date="2016-10" db="EMBL/GenBank/DDBJ databases">
        <authorList>
            <person name="Varghese N."/>
            <person name="Submissions S."/>
        </authorList>
    </citation>
    <scope>NUCLEOTIDE SEQUENCE [LARGE SCALE GENOMIC DNA]</scope>
    <source>
        <strain evidence="4">DSM 22127</strain>
    </source>
</reference>
<dbReference type="RefSeq" id="WP_172833895.1">
    <property type="nucleotide sequence ID" value="NZ_LT629757.1"/>
</dbReference>
<dbReference type="Gene3D" id="1.10.10.2840">
    <property type="entry name" value="PucR C-terminal helix-turn-helix domain"/>
    <property type="match status" value="1"/>
</dbReference>
<dbReference type="InterPro" id="IPR042070">
    <property type="entry name" value="PucR_C-HTH_sf"/>
</dbReference>
<evidence type="ECO:0000256" key="1">
    <source>
        <dbReference type="ARBA" id="ARBA00006754"/>
    </source>
</evidence>
<sequence length="624" mass="66781">MDVGAEVLELLLAGGSREELDAVLARAHPAAGTDGGPGAAGPSATDLAWLRELAHRLQAQAERQRSREAELSALYETARDLTAIRDLDAILAAIVRRARQLLGADMTYLSLNDAPDGASYMKVTDGALTPEFRRLRLPLGTGLLGLVAQSGAPYFTEDYQADERFLHREYIDTAVEGEQIRAILGVPLMVEGVVIGALLAVHRRVRPFPANEVTLLTSFAAHAAVALENARLFERARAAVADADAATEALVARNQASERAAHAHDLLTDTLLHQGGVGEVAEVLAEVLGGAVEVYDDAGRVLAGPGSARPVDVDDAVGEALASGRCVRTEDGSWIAVAAAGEEHLGTLVLRTDGPMGLPERRTLERAALVTAMVLLFGRSEAEAESRVRGELLVDLLGTRRLDPVRVRERARQQGADLDGALALAVARHASERAGQRVVAGLARERRGLGAVHEGQLVLLAAGDPRELGRELQDRLDGATVGVARVEDAVGGVASAWHEARRTLTVLFRLGRTGEVADAATLGLARLLLGDNGPEQVDEFIEQALGPLLRYDAERETRLVETVSVWFAASGSLRDAAEQLHVHPNTVTQRLDRVGRLLGDGWREGSRRLEVQLALQTHQLRDLM</sequence>
<evidence type="ECO:0000259" key="2">
    <source>
        <dbReference type="SMART" id="SM00065"/>
    </source>
</evidence>
<dbReference type="Pfam" id="PF13556">
    <property type="entry name" value="HTH_30"/>
    <property type="match status" value="1"/>
</dbReference>
<dbReference type="EMBL" id="LT629757">
    <property type="protein sequence ID" value="SDS46374.1"/>
    <property type="molecule type" value="Genomic_DNA"/>
</dbReference>
<dbReference type="STRING" id="642780.SAMN04488570_1934"/>
<dbReference type="InterPro" id="IPR025736">
    <property type="entry name" value="PucR_C-HTH_dom"/>
</dbReference>
<dbReference type="InterPro" id="IPR029016">
    <property type="entry name" value="GAF-like_dom_sf"/>
</dbReference>
<accession>A0A1H1SEE9</accession>
<organism evidence="3 4">
    <name type="scientific">Nocardioides scoriae</name>
    <dbReference type="NCBI Taxonomy" id="642780"/>
    <lineage>
        <taxon>Bacteria</taxon>
        <taxon>Bacillati</taxon>
        <taxon>Actinomycetota</taxon>
        <taxon>Actinomycetes</taxon>
        <taxon>Propionibacteriales</taxon>
        <taxon>Nocardioidaceae</taxon>
        <taxon>Nocardioides</taxon>
    </lineage>
</organism>
<dbReference type="Pfam" id="PF01590">
    <property type="entry name" value="GAF"/>
    <property type="match status" value="1"/>
</dbReference>
<comment type="similarity">
    <text evidence="1">Belongs to the CdaR family.</text>
</comment>
<evidence type="ECO:0000313" key="3">
    <source>
        <dbReference type="EMBL" id="SDS46374.1"/>
    </source>
</evidence>
<dbReference type="InterPro" id="IPR041522">
    <property type="entry name" value="CdaR_GGDEF"/>
</dbReference>
<dbReference type="Gene3D" id="3.30.450.40">
    <property type="match status" value="1"/>
</dbReference>
<dbReference type="Proteomes" id="UP000198859">
    <property type="component" value="Chromosome I"/>
</dbReference>
<dbReference type="PANTHER" id="PTHR33744">
    <property type="entry name" value="CARBOHYDRATE DIACID REGULATOR"/>
    <property type="match status" value="1"/>
</dbReference>